<dbReference type="SMART" id="SM00248">
    <property type="entry name" value="ANK"/>
    <property type="match status" value="10"/>
</dbReference>
<keyword evidence="5" id="KW-1185">Reference proteome</keyword>
<dbReference type="Pfam" id="PF24883">
    <property type="entry name" value="NPHP3_N"/>
    <property type="match status" value="1"/>
</dbReference>
<dbReference type="OrthoDB" id="4158194at2759"/>
<feature type="repeat" description="ANK" evidence="2">
    <location>
        <begin position="740"/>
        <end position="772"/>
    </location>
</feature>
<dbReference type="HOGENOM" id="CLU_298435_0_0_1"/>
<gene>
    <name evidence="4" type="ORF">PV05_06957</name>
</gene>
<protein>
    <recommendedName>
        <fullName evidence="3">NACHT domain-containing protein</fullName>
    </recommendedName>
</protein>
<dbReference type="InterPro" id="IPR056884">
    <property type="entry name" value="NPHP3-like_N"/>
</dbReference>
<evidence type="ECO:0000313" key="4">
    <source>
        <dbReference type="EMBL" id="KIW54608.1"/>
    </source>
</evidence>
<proteinExistence type="predicted"/>
<sequence length="1007" mass="114436">MMEEHLHEVKRENKKQEQRYQINQARKCHQAFKTSTYEQFKDVNPDRVEGTCRWVLSHPQYLQWATSDEDNFLWISADPGCGKSVLAKSLVDNELRTTIDHTVCYFFFKDNEQQDKLTTALCALLHQLFSHQPQLVQYAISAWEKTGDNVVKEVPELWRTLLAAAMGHEAHDVTCVLDALDECRLPDRQRLIDMLGRFYAQISPSSSTTRRGRLKILVTSRPYFEVVQGFHRNARHRHLYHIAAEKENASLTSDVQLYVRQRLNDLSVSNISPQQICVVEEKLMLAHQHNFLCAFLLTESLFEQPPGTMKQLLAVLDQLPKSMEEQYERILSRCKNHRKAKEVLSLIVAARRPLSLEEIDVILSFQDNGRSCHDLDLQGCEGVLDTVRYTCGLFVRVVDGKIYLLHETAREFLLRRVRLSPNRYGTRSWKSSIGLATSHSNLALTCVTFMKMRNRPRLAPFSAFLNYAHQNWAYHVLEAWGLVRESGQGQFIQKMIGWGLDMQLVDADGRTLLHQTLNVAEINLEHVRLVLSHGGLVQSADRENMTCMHYAALRREHGVIPILIEAGFNVNARVIRGNPTGFEAASVGSKVQRNSVSKLGLTALHAAAFFGRPDNLRLLLNEGAEVNVQNETRRTALHLVLGLSLGGRRLYDIWDDAVYMVDHIWDYDDEDYVETDSQAHEARQSILHMLCDHPNIDISIKDNYGQTALHMVRYNRDGSEVHATQHLIEHGADRLAQDDDGVTPLHLAARAGDLLSLEVLVESPGDVMIEDNRGCNSLLCAARSGFDDVVQFVVDMCADSSIYLSADHLGRNALHHCFYDENDFFLHPTPELVRVLLQAGVNANHQDHDGLDTLAWYASNLFLNAEVEIMELLITHGADLNYKDQSGRNLAHLVMQCDVEFDLDVLLMLLKYGVDALSVDHDGRGILHHAAISGSVTVELLSYLSESLHLNIASLDAFGKSALDCAKETRREIAEKPWGPDIFREDRWRDTEAAFLQHGRDYRKKPR</sequence>
<evidence type="ECO:0000256" key="1">
    <source>
        <dbReference type="ARBA" id="ARBA00022737"/>
    </source>
</evidence>
<dbReference type="AlphaFoldDB" id="A0A0D2EGR1"/>
<organism evidence="4 5">
    <name type="scientific">Exophiala xenobiotica</name>
    <dbReference type="NCBI Taxonomy" id="348802"/>
    <lineage>
        <taxon>Eukaryota</taxon>
        <taxon>Fungi</taxon>
        <taxon>Dikarya</taxon>
        <taxon>Ascomycota</taxon>
        <taxon>Pezizomycotina</taxon>
        <taxon>Eurotiomycetes</taxon>
        <taxon>Chaetothyriomycetidae</taxon>
        <taxon>Chaetothyriales</taxon>
        <taxon>Herpotrichiellaceae</taxon>
        <taxon>Exophiala</taxon>
    </lineage>
</organism>
<dbReference type="PANTHER" id="PTHR10039">
    <property type="entry name" value="AMELOGENIN"/>
    <property type="match status" value="1"/>
</dbReference>
<dbReference type="SUPFAM" id="SSF52540">
    <property type="entry name" value="P-loop containing nucleoside triphosphate hydrolases"/>
    <property type="match status" value="1"/>
</dbReference>
<dbReference type="InterPro" id="IPR002110">
    <property type="entry name" value="Ankyrin_rpt"/>
</dbReference>
<accession>A0A0D2EGR1</accession>
<dbReference type="PROSITE" id="PS50297">
    <property type="entry name" value="ANK_REP_REGION"/>
    <property type="match status" value="2"/>
</dbReference>
<dbReference type="SUPFAM" id="SSF48403">
    <property type="entry name" value="Ankyrin repeat"/>
    <property type="match status" value="2"/>
</dbReference>
<dbReference type="Pfam" id="PF00023">
    <property type="entry name" value="Ank"/>
    <property type="match status" value="1"/>
</dbReference>
<dbReference type="Pfam" id="PF12796">
    <property type="entry name" value="Ank_2"/>
    <property type="match status" value="2"/>
</dbReference>
<dbReference type="InterPro" id="IPR036770">
    <property type="entry name" value="Ankyrin_rpt-contain_sf"/>
</dbReference>
<keyword evidence="2" id="KW-0040">ANK repeat</keyword>
<dbReference type="Proteomes" id="UP000054342">
    <property type="component" value="Unassembled WGS sequence"/>
</dbReference>
<dbReference type="InterPro" id="IPR007111">
    <property type="entry name" value="NACHT_NTPase"/>
</dbReference>
<dbReference type="GeneID" id="25328865"/>
<dbReference type="PROSITE" id="PS50837">
    <property type="entry name" value="NACHT"/>
    <property type="match status" value="1"/>
</dbReference>
<reference evidence="4 5" key="1">
    <citation type="submission" date="2015-01" db="EMBL/GenBank/DDBJ databases">
        <title>The Genome Sequence of Exophiala xenobiotica CBS118157.</title>
        <authorList>
            <consortium name="The Broad Institute Genomics Platform"/>
            <person name="Cuomo C."/>
            <person name="de Hoog S."/>
            <person name="Gorbushina A."/>
            <person name="Stielow B."/>
            <person name="Teixiera M."/>
            <person name="Abouelleil A."/>
            <person name="Chapman S.B."/>
            <person name="Priest M."/>
            <person name="Young S.K."/>
            <person name="Wortman J."/>
            <person name="Nusbaum C."/>
            <person name="Birren B."/>
        </authorList>
    </citation>
    <scope>NUCLEOTIDE SEQUENCE [LARGE SCALE GENOMIC DNA]</scope>
    <source>
        <strain evidence="4 5">CBS 118157</strain>
    </source>
</reference>
<dbReference type="PROSITE" id="PS50088">
    <property type="entry name" value="ANK_REPEAT"/>
    <property type="match status" value="3"/>
</dbReference>
<dbReference type="RefSeq" id="XP_013315192.1">
    <property type="nucleotide sequence ID" value="XM_013459738.1"/>
</dbReference>
<dbReference type="Gene3D" id="1.25.40.20">
    <property type="entry name" value="Ankyrin repeat-containing domain"/>
    <property type="match status" value="4"/>
</dbReference>
<dbReference type="Gene3D" id="3.40.50.300">
    <property type="entry name" value="P-loop containing nucleotide triphosphate hydrolases"/>
    <property type="match status" value="1"/>
</dbReference>
<dbReference type="InterPro" id="IPR054471">
    <property type="entry name" value="GPIID_WHD"/>
</dbReference>
<evidence type="ECO:0000313" key="5">
    <source>
        <dbReference type="Proteomes" id="UP000054342"/>
    </source>
</evidence>
<keyword evidence="1" id="KW-0677">Repeat</keyword>
<feature type="repeat" description="ANK" evidence="2">
    <location>
        <begin position="704"/>
        <end position="739"/>
    </location>
</feature>
<name>A0A0D2EGR1_9EURO</name>
<dbReference type="EMBL" id="KN847320">
    <property type="protein sequence ID" value="KIW54608.1"/>
    <property type="molecule type" value="Genomic_DNA"/>
</dbReference>
<feature type="domain" description="NACHT" evidence="3">
    <location>
        <begin position="71"/>
        <end position="222"/>
    </location>
</feature>
<dbReference type="InterPro" id="IPR027417">
    <property type="entry name" value="P-loop_NTPase"/>
</dbReference>
<dbReference type="Pfam" id="PF22939">
    <property type="entry name" value="WHD_GPIID"/>
    <property type="match status" value="1"/>
</dbReference>
<dbReference type="PRINTS" id="PR01415">
    <property type="entry name" value="ANKYRIN"/>
</dbReference>
<evidence type="ECO:0000259" key="3">
    <source>
        <dbReference type="PROSITE" id="PS50837"/>
    </source>
</evidence>
<feature type="repeat" description="ANK" evidence="2">
    <location>
        <begin position="599"/>
        <end position="631"/>
    </location>
</feature>
<evidence type="ECO:0000256" key="2">
    <source>
        <dbReference type="PROSITE-ProRule" id="PRU00023"/>
    </source>
</evidence>
<dbReference type="STRING" id="348802.A0A0D2EGR1"/>